<evidence type="ECO:0000313" key="4">
    <source>
        <dbReference type="EMBL" id="SDK15372.1"/>
    </source>
</evidence>
<sequence length="722" mass="79414">MIQVLKPDEMTVSYKLSPMSFESTEELLDAADMSLTDYGWKLQPEAQKTLMMGLSIQQAGCNVLVQGTPGSGRAALTMAAMKAAAMTGIDTSLTDLVALYDFSQQSCANYIKLPAGLGAQLRTVMDAFIKALMAEMPQWLDSSGQVDFSRAETWLEERVDGLRAQLSSAKLSPLFNVIKPEVLAYLQAWQQIGSETESGSDGVVNESFLSRFRVNLLVDQRANLTAGVKQPVVEERDPGFAALFGMLETAVGEAAQWPEFLRLRAGSVHQADGGMLLLHLRDLMQDEGNGGALLEKLYRLMRNREVQIEDWANHAQQGAGGNRHGALPVHVKVVMIASREDYYDCLEAQPDFFDFFPVKVEFEDRVPATLDNYAWMAGYIAQRCQQQTLPHFSGAAVNVLLQFMHRLEEDQSRFSIRLAHLDQLMHESVAVAADARLVTDAHVKQALSARLLRQQFFETQIRDSIIDNELLIQVHGDVVGQVNGLTHIELGDASFGSPIRITARCYPGRSGVINIDREVEMSGPSHDKGIYILQNWLSASFWALAPLSLNASLVFEQEYNGVEGDSASCAELFALLSALTGLPIKQGMAVTGALNQFGEVMPIGGVNEKIEGYFRVCQALGLNGEQGVIIPKRNQRHLVLDDSVVTAVNNGMFKIIAIDHVLEGIAHLTGHAAGTQEADGTYTGDTLMVRAQTVLDSYRQTLERNQARMAYIQQQTESSKPL</sequence>
<name>A0A1G8ZJS3_9PROT</name>
<dbReference type="Pfam" id="PF20436">
    <property type="entry name" value="LonB_AAA-LID"/>
    <property type="match status" value="1"/>
</dbReference>
<dbReference type="Gene3D" id="1.10.8.60">
    <property type="match status" value="1"/>
</dbReference>
<accession>A0A1G8ZJS3</accession>
<organism evidence="4 5">
    <name type="scientific">Methylophilus rhizosphaerae</name>
    <dbReference type="NCBI Taxonomy" id="492660"/>
    <lineage>
        <taxon>Bacteria</taxon>
        <taxon>Pseudomonadati</taxon>
        <taxon>Pseudomonadota</taxon>
        <taxon>Betaproteobacteria</taxon>
        <taxon>Nitrosomonadales</taxon>
        <taxon>Methylophilaceae</taxon>
        <taxon>Methylophilus</taxon>
    </lineage>
</organism>
<dbReference type="AlphaFoldDB" id="A0A1G8ZJS3"/>
<dbReference type="EC" id="3.4.21.53" evidence="2"/>
<dbReference type="InterPro" id="IPR014721">
    <property type="entry name" value="Ribsml_uS5_D2-typ_fold_subgr"/>
</dbReference>
<keyword evidence="1 2" id="KW-0645">Protease</keyword>
<dbReference type="SUPFAM" id="SSF52540">
    <property type="entry name" value="P-loop containing nucleoside triphosphate hydrolases"/>
    <property type="match status" value="1"/>
</dbReference>
<dbReference type="Proteomes" id="UP000198629">
    <property type="component" value="Unassembled WGS sequence"/>
</dbReference>
<dbReference type="InterPro" id="IPR008269">
    <property type="entry name" value="Lon_proteolytic"/>
</dbReference>
<dbReference type="GO" id="GO:0004252">
    <property type="term" value="F:serine-type endopeptidase activity"/>
    <property type="evidence" value="ECO:0007669"/>
    <property type="project" value="UniProtKB-UniRule"/>
</dbReference>
<dbReference type="InterPro" id="IPR046843">
    <property type="entry name" value="LonB_AAA-LID"/>
</dbReference>
<dbReference type="Gene3D" id="3.30.230.10">
    <property type="match status" value="1"/>
</dbReference>
<proteinExistence type="inferred from homology"/>
<dbReference type="SUPFAM" id="SSF54211">
    <property type="entry name" value="Ribosomal protein S5 domain 2-like"/>
    <property type="match status" value="1"/>
</dbReference>
<feature type="active site" evidence="2">
    <location>
        <position position="609"/>
    </location>
</feature>
<dbReference type="STRING" id="492660.SAMN05192566_0365"/>
<dbReference type="PRINTS" id="PR00830">
    <property type="entry name" value="ENDOLAPTASE"/>
</dbReference>
<dbReference type="PANTHER" id="PTHR10046">
    <property type="entry name" value="ATP DEPENDENT LON PROTEASE FAMILY MEMBER"/>
    <property type="match status" value="1"/>
</dbReference>
<dbReference type="GO" id="GO:0005524">
    <property type="term" value="F:ATP binding"/>
    <property type="evidence" value="ECO:0007669"/>
    <property type="project" value="InterPro"/>
</dbReference>
<dbReference type="OrthoDB" id="9758568at2"/>
<dbReference type="GO" id="GO:0030163">
    <property type="term" value="P:protein catabolic process"/>
    <property type="evidence" value="ECO:0007669"/>
    <property type="project" value="InterPro"/>
</dbReference>
<dbReference type="Gene3D" id="3.40.50.300">
    <property type="entry name" value="P-loop containing nucleotide triphosphate hydrolases"/>
    <property type="match status" value="1"/>
</dbReference>
<keyword evidence="2" id="KW-0720">Serine protease</keyword>
<dbReference type="GO" id="GO:0006508">
    <property type="term" value="P:proteolysis"/>
    <property type="evidence" value="ECO:0007669"/>
    <property type="project" value="UniProtKB-KW"/>
</dbReference>
<dbReference type="EMBL" id="FNFX01000001">
    <property type="protein sequence ID" value="SDK15372.1"/>
    <property type="molecule type" value="Genomic_DNA"/>
</dbReference>
<dbReference type="InterPro" id="IPR041699">
    <property type="entry name" value="AAA_32"/>
</dbReference>
<evidence type="ECO:0000259" key="3">
    <source>
        <dbReference type="PROSITE" id="PS51786"/>
    </source>
</evidence>
<evidence type="ECO:0000256" key="2">
    <source>
        <dbReference type="PROSITE-ProRule" id="PRU01122"/>
    </source>
</evidence>
<gene>
    <name evidence="4" type="ORF">SAMN05192566_0365</name>
</gene>
<keyword evidence="5" id="KW-1185">Reference proteome</keyword>
<dbReference type="Pfam" id="PF13654">
    <property type="entry name" value="AAA_32"/>
    <property type="match status" value="1"/>
</dbReference>
<feature type="active site" evidence="2">
    <location>
        <position position="566"/>
    </location>
</feature>
<dbReference type="PROSITE" id="PS51786">
    <property type="entry name" value="LON_PROTEOLYTIC"/>
    <property type="match status" value="1"/>
</dbReference>
<dbReference type="GO" id="GO:0004176">
    <property type="term" value="F:ATP-dependent peptidase activity"/>
    <property type="evidence" value="ECO:0007669"/>
    <property type="project" value="UniProtKB-UniRule"/>
</dbReference>
<protein>
    <recommendedName>
        <fullName evidence="2">endopeptidase La</fullName>
        <ecNumber evidence="2">3.4.21.53</ecNumber>
    </recommendedName>
</protein>
<dbReference type="Pfam" id="PF05362">
    <property type="entry name" value="Lon_C"/>
    <property type="match status" value="1"/>
</dbReference>
<keyword evidence="2" id="KW-0378">Hydrolase</keyword>
<dbReference type="InterPro" id="IPR027065">
    <property type="entry name" value="Lon_Prtase"/>
</dbReference>
<feature type="domain" description="Lon proteolytic" evidence="3">
    <location>
        <begin position="476"/>
        <end position="671"/>
    </location>
</feature>
<comment type="catalytic activity">
    <reaction evidence="2">
        <text>Hydrolysis of proteins in presence of ATP.</text>
        <dbReference type="EC" id="3.4.21.53"/>
    </reaction>
</comment>
<dbReference type="InterPro" id="IPR027417">
    <property type="entry name" value="P-loop_NTPase"/>
</dbReference>
<dbReference type="InterPro" id="IPR020568">
    <property type="entry name" value="Ribosomal_Su5_D2-typ_SF"/>
</dbReference>
<evidence type="ECO:0000313" key="5">
    <source>
        <dbReference type="Proteomes" id="UP000198629"/>
    </source>
</evidence>
<reference evidence="5" key="1">
    <citation type="submission" date="2016-10" db="EMBL/GenBank/DDBJ databases">
        <authorList>
            <person name="Varghese N."/>
            <person name="Submissions S."/>
        </authorList>
    </citation>
    <scope>NUCLEOTIDE SEQUENCE [LARGE SCALE GENOMIC DNA]</scope>
    <source>
        <strain evidence="5">CBMB127</strain>
    </source>
</reference>
<comment type="similarity">
    <text evidence="2">Belongs to the peptidase S16 family.</text>
</comment>
<evidence type="ECO:0000256" key="1">
    <source>
        <dbReference type="ARBA" id="ARBA00022670"/>
    </source>
</evidence>